<evidence type="ECO:0000313" key="7">
    <source>
        <dbReference type="Proteomes" id="UP000284779"/>
    </source>
</evidence>
<organism evidence="5 6">
    <name type="scientific">Eubacterium ventriosum</name>
    <dbReference type="NCBI Taxonomy" id="39496"/>
    <lineage>
        <taxon>Bacteria</taxon>
        <taxon>Bacillati</taxon>
        <taxon>Bacillota</taxon>
        <taxon>Clostridia</taxon>
        <taxon>Eubacteriales</taxon>
        <taxon>Eubacteriaceae</taxon>
        <taxon>Eubacterium</taxon>
    </lineage>
</organism>
<accession>A0A413S1N7</accession>
<proteinExistence type="inferred from homology"/>
<comment type="caution">
    <text evidence="5">The sequence shown here is derived from an EMBL/GenBank/DDBJ whole genome shotgun (WGS) entry which is preliminary data.</text>
</comment>
<dbReference type="CDD" id="cd04193">
    <property type="entry name" value="UDPGlcNAc_PPase"/>
    <property type="match status" value="1"/>
</dbReference>
<dbReference type="Pfam" id="PF01704">
    <property type="entry name" value="UDPGP"/>
    <property type="match status" value="1"/>
</dbReference>
<dbReference type="EMBL" id="QSFD01000008">
    <property type="protein sequence ID" value="RHA17752.1"/>
    <property type="molecule type" value="Genomic_DNA"/>
</dbReference>
<reference evidence="6 7" key="1">
    <citation type="submission" date="2018-08" db="EMBL/GenBank/DDBJ databases">
        <title>A genome reference for cultivated species of the human gut microbiota.</title>
        <authorList>
            <person name="Zou Y."/>
            <person name="Xue W."/>
            <person name="Luo G."/>
        </authorList>
    </citation>
    <scope>NUCLEOTIDE SEQUENCE [LARGE SCALE GENOMIC DNA]</scope>
    <source>
        <strain evidence="5 6">AM43-2</strain>
        <strain evidence="4 7">AM44-11BH</strain>
    </source>
</reference>
<dbReference type="InterPro" id="IPR002618">
    <property type="entry name" value="UDPGP_fam"/>
</dbReference>
<dbReference type="SUPFAM" id="SSF53448">
    <property type="entry name" value="Nucleotide-diphospho-sugar transferases"/>
    <property type="match status" value="1"/>
</dbReference>
<comment type="similarity">
    <text evidence="1">Belongs to the UDPGP type 1 family.</text>
</comment>
<evidence type="ECO:0000313" key="4">
    <source>
        <dbReference type="EMBL" id="RHA17752.1"/>
    </source>
</evidence>
<keyword evidence="3" id="KW-0548">Nucleotidyltransferase</keyword>
<dbReference type="Proteomes" id="UP000284598">
    <property type="component" value="Unassembled WGS sequence"/>
</dbReference>
<protein>
    <submittedName>
        <fullName evidence="5">UDPGP type 1 family protein</fullName>
    </submittedName>
</protein>
<keyword evidence="7" id="KW-1185">Reference proteome</keyword>
<evidence type="ECO:0000256" key="2">
    <source>
        <dbReference type="ARBA" id="ARBA00022679"/>
    </source>
</evidence>
<evidence type="ECO:0000313" key="5">
    <source>
        <dbReference type="EMBL" id="RHA55220.1"/>
    </source>
</evidence>
<dbReference type="Proteomes" id="UP000284779">
    <property type="component" value="Unassembled WGS sequence"/>
</dbReference>
<evidence type="ECO:0000313" key="6">
    <source>
        <dbReference type="Proteomes" id="UP000284598"/>
    </source>
</evidence>
<dbReference type="RefSeq" id="WP_117971051.1">
    <property type="nucleotide sequence ID" value="NZ_CAUBDO010000030.1"/>
</dbReference>
<dbReference type="InterPro" id="IPR039741">
    <property type="entry name" value="UDP-sugar_pyrophosphorylase"/>
</dbReference>
<dbReference type="GO" id="GO:0070569">
    <property type="term" value="F:uridylyltransferase activity"/>
    <property type="evidence" value="ECO:0007669"/>
    <property type="project" value="InterPro"/>
</dbReference>
<dbReference type="PANTHER" id="PTHR11952">
    <property type="entry name" value="UDP- GLUCOSE PYROPHOSPHORYLASE"/>
    <property type="match status" value="1"/>
</dbReference>
<dbReference type="Gene3D" id="3.90.550.10">
    <property type="entry name" value="Spore Coat Polysaccharide Biosynthesis Protein SpsA, Chain A"/>
    <property type="match status" value="1"/>
</dbReference>
<dbReference type="InterPro" id="IPR029044">
    <property type="entry name" value="Nucleotide-diphossugar_trans"/>
</dbReference>
<sequence length="409" mass="46043">MNLQETKAKLEKYNQSQLLKYYDELDENQRQSLLKQIDEIDFDLLKLIEDGGKEIEKGVITPLDDAVSIADIEANKDKYTAIGTEAIKEGKVAALLLAGGMGTRLGSDKPKGMYNIGLTRDVYIFEMLIKNLMDVVNQTGAWVPLYIMTSEKNNDDTVKFFEEMNYFGYDKNYVDFFVQEMAPAASFDGKIFLEDKDRISTSPNGNGGWFISFVKAGLCEKAKKAGVEYINIFAVDNVCQRMADPCFVGAMIDGGYRSAAKVVSKATPEEKVGVLCLEDGKPSIVEYYELTKDMRYQTKADGELAYKYGVILNYLFNIEDLEKNMKNNLSVHIVKKKIDHIDENGNAVKPETENGFKFETLVLDMVHMMDNCLAYEVVREKEFAPIKNKTGVDSVESARELLKLNGVTL</sequence>
<gene>
    <name evidence="5" type="ORF">DW929_05610</name>
    <name evidence="4" type="ORF">DW944_08970</name>
</gene>
<dbReference type="PANTHER" id="PTHR11952:SF2">
    <property type="entry name" value="LD24639P"/>
    <property type="match status" value="1"/>
</dbReference>
<dbReference type="EMBL" id="QSFO01000005">
    <property type="protein sequence ID" value="RHA55220.1"/>
    <property type="molecule type" value="Genomic_DNA"/>
</dbReference>
<dbReference type="AlphaFoldDB" id="A0A413S1N7"/>
<name>A0A413S1N7_9FIRM</name>
<evidence type="ECO:0000256" key="3">
    <source>
        <dbReference type="ARBA" id="ARBA00022695"/>
    </source>
</evidence>
<keyword evidence="2" id="KW-0808">Transferase</keyword>
<evidence type="ECO:0000256" key="1">
    <source>
        <dbReference type="ARBA" id="ARBA00010401"/>
    </source>
</evidence>